<comment type="caution">
    <text evidence="1">The sequence shown here is derived from an EMBL/GenBank/DDBJ whole genome shotgun (WGS) entry which is preliminary data.</text>
</comment>
<feature type="non-terminal residue" evidence="1">
    <location>
        <position position="233"/>
    </location>
</feature>
<dbReference type="AlphaFoldDB" id="X1EM88"/>
<organism evidence="1">
    <name type="scientific">marine sediment metagenome</name>
    <dbReference type="NCBI Taxonomy" id="412755"/>
    <lineage>
        <taxon>unclassified sequences</taxon>
        <taxon>metagenomes</taxon>
        <taxon>ecological metagenomes</taxon>
    </lineage>
</organism>
<gene>
    <name evidence="1" type="ORF">S03H2_22072</name>
</gene>
<evidence type="ECO:0000313" key="1">
    <source>
        <dbReference type="EMBL" id="GAH33702.1"/>
    </source>
</evidence>
<reference evidence="1" key="1">
    <citation type="journal article" date="2014" name="Front. Microbiol.">
        <title>High frequency of phylogenetically diverse reductive dehalogenase-homologous genes in deep subseafloor sedimentary metagenomes.</title>
        <authorList>
            <person name="Kawai M."/>
            <person name="Futagami T."/>
            <person name="Toyoda A."/>
            <person name="Takaki Y."/>
            <person name="Nishi S."/>
            <person name="Hori S."/>
            <person name="Arai W."/>
            <person name="Tsubouchi T."/>
            <person name="Morono Y."/>
            <person name="Uchiyama I."/>
            <person name="Ito T."/>
            <person name="Fujiyama A."/>
            <person name="Inagaki F."/>
            <person name="Takami H."/>
        </authorList>
    </citation>
    <scope>NUCLEOTIDE SEQUENCE</scope>
    <source>
        <strain evidence="1">Expedition CK06-06</strain>
    </source>
</reference>
<proteinExistence type="predicted"/>
<accession>X1EM88</accession>
<protein>
    <submittedName>
        <fullName evidence="1">Uncharacterized protein</fullName>
    </submittedName>
</protein>
<dbReference type="EMBL" id="BARU01011828">
    <property type="protein sequence ID" value="GAH33702.1"/>
    <property type="molecule type" value="Genomic_DNA"/>
</dbReference>
<name>X1EM88_9ZZZZ</name>
<sequence>MVVTKTIVADIAGGQKPLAREIGSNLTIQHLWSIYRWYPGFRDILNLEVDAIFSNGINQDEKIDTPRLLECKEALRWSLMAGYSVAIVDARNKDKPKIEAWHPYIDGVGFNFTSFSKMGHPLSIEVYMNANETAGGNIHFTIPHYPCEVDADGEYDDNKPVPGGYGFFHFRTQGNIRGVQDLPQYLHLIDTFKIQWDIMKAYAPVAEKQGMGFPAVFLEDNSKSKRAEIKSQW</sequence>